<dbReference type="Pfam" id="PF13276">
    <property type="entry name" value="HTH_21"/>
    <property type="match status" value="1"/>
</dbReference>
<organism evidence="3">
    <name type="scientific">Guillardia theta (strain CCMP2712)</name>
    <name type="common">Cryptophyte</name>
    <dbReference type="NCBI Taxonomy" id="905079"/>
    <lineage>
        <taxon>Eukaryota</taxon>
        <taxon>Cryptophyceae</taxon>
        <taxon>Pyrenomonadales</taxon>
        <taxon>Geminigeraceae</taxon>
        <taxon>Guillardia</taxon>
    </lineage>
</organism>
<evidence type="ECO:0000313" key="4">
    <source>
        <dbReference type="EnsemblProtists" id="EKX35878"/>
    </source>
</evidence>
<proteinExistence type="predicted"/>
<dbReference type="Proteomes" id="UP000011087">
    <property type="component" value="Unassembled WGS sequence"/>
</dbReference>
<dbReference type="RefSeq" id="XP_005822858.1">
    <property type="nucleotide sequence ID" value="XM_005822801.1"/>
</dbReference>
<gene>
    <name evidence="3" type="ORF">GUITHDRAFT_118025</name>
</gene>
<protein>
    <recommendedName>
        <fullName evidence="2">HTH-like domain-containing protein</fullName>
    </recommendedName>
</protein>
<evidence type="ECO:0000256" key="1">
    <source>
        <dbReference type="SAM" id="MobiDB-lite"/>
    </source>
</evidence>
<name>L1II06_GUITC</name>
<feature type="domain" description="HTH-like" evidence="2">
    <location>
        <begin position="29"/>
        <end position="84"/>
    </location>
</feature>
<dbReference type="PaxDb" id="55529-EKX35878"/>
<dbReference type="EMBL" id="JH993083">
    <property type="protein sequence ID" value="EKX35878.1"/>
    <property type="molecule type" value="Genomic_DNA"/>
</dbReference>
<reference evidence="4" key="3">
    <citation type="submission" date="2015-06" db="UniProtKB">
        <authorList>
            <consortium name="EnsemblProtists"/>
        </authorList>
    </citation>
    <scope>IDENTIFICATION</scope>
</reference>
<reference evidence="3 5" key="1">
    <citation type="journal article" date="2012" name="Nature">
        <title>Algal genomes reveal evolutionary mosaicism and the fate of nucleomorphs.</title>
        <authorList>
            <consortium name="DOE Joint Genome Institute"/>
            <person name="Curtis B.A."/>
            <person name="Tanifuji G."/>
            <person name="Burki F."/>
            <person name="Gruber A."/>
            <person name="Irimia M."/>
            <person name="Maruyama S."/>
            <person name="Arias M.C."/>
            <person name="Ball S.G."/>
            <person name="Gile G.H."/>
            <person name="Hirakawa Y."/>
            <person name="Hopkins J.F."/>
            <person name="Kuo A."/>
            <person name="Rensing S.A."/>
            <person name="Schmutz J."/>
            <person name="Symeonidi A."/>
            <person name="Elias M."/>
            <person name="Eveleigh R.J."/>
            <person name="Herman E.K."/>
            <person name="Klute M.J."/>
            <person name="Nakayama T."/>
            <person name="Obornik M."/>
            <person name="Reyes-Prieto A."/>
            <person name="Armbrust E.V."/>
            <person name="Aves S.J."/>
            <person name="Beiko R.G."/>
            <person name="Coutinho P."/>
            <person name="Dacks J.B."/>
            <person name="Durnford D.G."/>
            <person name="Fast N.M."/>
            <person name="Green B.R."/>
            <person name="Grisdale C.J."/>
            <person name="Hempel F."/>
            <person name="Henrissat B."/>
            <person name="Hoppner M.P."/>
            <person name="Ishida K."/>
            <person name="Kim E."/>
            <person name="Koreny L."/>
            <person name="Kroth P.G."/>
            <person name="Liu Y."/>
            <person name="Malik S.B."/>
            <person name="Maier U.G."/>
            <person name="McRose D."/>
            <person name="Mock T."/>
            <person name="Neilson J.A."/>
            <person name="Onodera N.T."/>
            <person name="Poole A.M."/>
            <person name="Pritham E.J."/>
            <person name="Richards T.A."/>
            <person name="Rocap G."/>
            <person name="Roy S.W."/>
            <person name="Sarai C."/>
            <person name="Schaack S."/>
            <person name="Shirato S."/>
            <person name="Slamovits C.H."/>
            <person name="Spencer D.F."/>
            <person name="Suzuki S."/>
            <person name="Worden A.Z."/>
            <person name="Zauner S."/>
            <person name="Barry K."/>
            <person name="Bell C."/>
            <person name="Bharti A.K."/>
            <person name="Crow J.A."/>
            <person name="Grimwood J."/>
            <person name="Kramer R."/>
            <person name="Lindquist E."/>
            <person name="Lucas S."/>
            <person name="Salamov A."/>
            <person name="McFadden G.I."/>
            <person name="Lane C.E."/>
            <person name="Keeling P.J."/>
            <person name="Gray M.W."/>
            <person name="Grigoriev I.V."/>
            <person name="Archibald J.M."/>
        </authorList>
    </citation>
    <scope>NUCLEOTIDE SEQUENCE</scope>
    <source>
        <strain evidence="3 5">CCMP2712</strain>
    </source>
</reference>
<evidence type="ECO:0000313" key="3">
    <source>
        <dbReference type="EMBL" id="EKX35878.1"/>
    </source>
</evidence>
<dbReference type="KEGG" id="gtt:GUITHDRAFT_118025"/>
<accession>L1II06</accession>
<keyword evidence="5" id="KW-1185">Reference proteome</keyword>
<feature type="region of interest" description="Disordered" evidence="1">
    <location>
        <begin position="1"/>
        <end position="30"/>
    </location>
</feature>
<feature type="compositionally biased region" description="Basic residues" evidence="1">
    <location>
        <begin position="1"/>
        <end position="11"/>
    </location>
</feature>
<dbReference type="HOGENOM" id="CLU_1664027_0_0_1"/>
<evidence type="ECO:0000259" key="2">
    <source>
        <dbReference type="Pfam" id="PF13276"/>
    </source>
</evidence>
<dbReference type="AlphaFoldDB" id="L1II06"/>
<feature type="compositionally biased region" description="Polar residues" evidence="1">
    <location>
        <begin position="16"/>
        <end position="30"/>
    </location>
</feature>
<evidence type="ECO:0000313" key="5">
    <source>
        <dbReference type="Proteomes" id="UP000011087"/>
    </source>
</evidence>
<reference evidence="5" key="2">
    <citation type="submission" date="2012-11" db="EMBL/GenBank/DDBJ databases">
        <authorList>
            <person name="Kuo A."/>
            <person name="Curtis B.A."/>
            <person name="Tanifuji G."/>
            <person name="Burki F."/>
            <person name="Gruber A."/>
            <person name="Irimia M."/>
            <person name="Maruyama S."/>
            <person name="Arias M.C."/>
            <person name="Ball S.G."/>
            <person name="Gile G.H."/>
            <person name="Hirakawa Y."/>
            <person name="Hopkins J.F."/>
            <person name="Rensing S.A."/>
            <person name="Schmutz J."/>
            <person name="Symeonidi A."/>
            <person name="Elias M."/>
            <person name="Eveleigh R.J."/>
            <person name="Herman E.K."/>
            <person name="Klute M.J."/>
            <person name="Nakayama T."/>
            <person name="Obornik M."/>
            <person name="Reyes-Prieto A."/>
            <person name="Armbrust E.V."/>
            <person name="Aves S.J."/>
            <person name="Beiko R.G."/>
            <person name="Coutinho P."/>
            <person name="Dacks J.B."/>
            <person name="Durnford D.G."/>
            <person name="Fast N.M."/>
            <person name="Green B.R."/>
            <person name="Grisdale C."/>
            <person name="Hempe F."/>
            <person name="Henrissat B."/>
            <person name="Hoppner M.P."/>
            <person name="Ishida K.-I."/>
            <person name="Kim E."/>
            <person name="Koreny L."/>
            <person name="Kroth P.G."/>
            <person name="Liu Y."/>
            <person name="Malik S.-B."/>
            <person name="Maier U.G."/>
            <person name="McRose D."/>
            <person name="Mock T."/>
            <person name="Neilson J.A."/>
            <person name="Onodera N.T."/>
            <person name="Poole A.M."/>
            <person name="Pritham E.J."/>
            <person name="Richards T.A."/>
            <person name="Rocap G."/>
            <person name="Roy S.W."/>
            <person name="Sarai C."/>
            <person name="Schaack S."/>
            <person name="Shirato S."/>
            <person name="Slamovits C.H."/>
            <person name="Spencer D.F."/>
            <person name="Suzuki S."/>
            <person name="Worden A.Z."/>
            <person name="Zauner S."/>
            <person name="Barry K."/>
            <person name="Bell C."/>
            <person name="Bharti A.K."/>
            <person name="Crow J.A."/>
            <person name="Grimwood J."/>
            <person name="Kramer R."/>
            <person name="Lindquist E."/>
            <person name="Lucas S."/>
            <person name="Salamov A."/>
            <person name="McFadden G.I."/>
            <person name="Lane C.E."/>
            <person name="Keeling P.J."/>
            <person name="Gray M.W."/>
            <person name="Grigoriev I.V."/>
            <person name="Archibald J.M."/>
        </authorList>
    </citation>
    <scope>NUCLEOTIDE SEQUENCE</scope>
    <source>
        <strain evidence="5">CCMP2712</strain>
    </source>
</reference>
<sequence>MGRGKAGRRAGKNSARLRSQASETGLQPNDETLEDEILSIKSVKPEAGVNTIWLELKRERGWDVSHHRVHERMKEMKIIQTTPRAPLPCKPVKAALALFMSKHRRLGEVSLLTDVEPCILEQILEIYTKDYMSIFKESSCTPNDDDIKCSFHSTFHFCS</sequence>
<dbReference type="GeneID" id="17292577"/>
<dbReference type="EnsemblProtists" id="EKX35878">
    <property type="protein sequence ID" value="EKX35878"/>
    <property type="gene ID" value="GUITHDRAFT_118025"/>
</dbReference>
<dbReference type="InterPro" id="IPR025948">
    <property type="entry name" value="HTH-like_dom"/>
</dbReference>